<organism evidence="2 3">
    <name type="scientific">Amborella trichopoda</name>
    <dbReference type="NCBI Taxonomy" id="13333"/>
    <lineage>
        <taxon>Eukaryota</taxon>
        <taxon>Viridiplantae</taxon>
        <taxon>Streptophyta</taxon>
        <taxon>Embryophyta</taxon>
        <taxon>Tracheophyta</taxon>
        <taxon>Spermatophyta</taxon>
        <taxon>Magnoliopsida</taxon>
        <taxon>Amborellales</taxon>
        <taxon>Amborellaceae</taxon>
        <taxon>Amborella</taxon>
    </lineage>
</organism>
<reference evidence="3" key="1">
    <citation type="journal article" date="2013" name="Science">
        <title>The Amborella genome and the evolution of flowering plants.</title>
        <authorList>
            <consortium name="Amborella Genome Project"/>
        </authorList>
    </citation>
    <scope>NUCLEOTIDE SEQUENCE [LARGE SCALE GENOMIC DNA]</scope>
</reference>
<sequence length="72" mass="7781">MVDELGELPLKRRTKVVGMHMQQRDIAIEIAAHLVNVAASFMPPSGQTTQSGAEVQGDAREGDKPTGREHEG</sequence>
<keyword evidence="3" id="KW-1185">Reference proteome</keyword>
<evidence type="ECO:0000313" key="3">
    <source>
        <dbReference type="Proteomes" id="UP000017836"/>
    </source>
</evidence>
<proteinExistence type="predicted"/>
<dbReference type="HOGENOM" id="CLU_2725586_0_0_1"/>
<gene>
    <name evidence="2" type="ORF">AMTR_s00081p00093950</name>
</gene>
<protein>
    <submittedName>
        <fullName evidence="2">Uncharacterized protein</fullName>
    </submittedName>
</protein>
<accession>W1P3P3</accession>
<feature type="compositionally biased region" description="Basic and acidic residues" evidence="1">
    <location>
        <begin position="57"/>
        <end position="72"/>
    </location>
</feature>
<dbReference type="EMBL" id="KI394223">
    <property type="protein sequence ID" value="ERN04502.1"/>
    <property type="molecule type" value="Genomic_DNA"/>
</dbReference>
<dbReference type="AlphaFoldDB" id="W1P3P3"/>
<dbReference type="Gramene" id="ERN04502">
    <property type="protein sequence ID" value="ERN04502"/>
    <property type="gene ID" value="AMTR_s00081p00093950"/>
</dbReference>
<evidence type="ECO:0000313" key="2">
    <source>
        <dbReference type="EMBL" id="ERN04502.1"/>
    </source>
</evidence>
<feature type="region of interest" description="Disordered" evidence="1">
    <location>
        <begin position="42"/>
        <end position="72"/>
    </location>
</feature>
<evidence type="ECO:0000256" key="1">
    <source>
        <dbReference type="SAM" id="MobiDB-lite"/>
    </source>
</evidence>
<dbReference type="Proteomes" id="UP000017836">
    <property type="component" value="Unassembled WGS sequence"/>
</dbReference>
<name>W1P3P3_AMBTC</name>